<comment type="caution">
    <text evidence="2">The sequence shown here is derived from an EMBL/GenBank/DDBJ whole genome shotgun (WGS) entry which is preliminary data.</text>
</comment>
<proteinExistence type="predicted"/>
<dbReference type="InterPro" id="IPR036928">
    <property type="entry name" value="AS_sf"/>
</dbReference>
<dbReference type="EMBL" id="JBHTKZ010000004">
    <property type="protein sequence ID" value="MFD1180529.1"/>
    <property type="molecule type" value="Genomic_DNA"/>
</dbReference>
<dbReference type="Pfam" id="PF01425">
    <property type="entry name" value="Amidase"/>
    <property type="match status" value="1"/>
</dbReference>
<dbReference type="InterPro" id="IPR000120">
    <property type="entry name" value="Amidase"/>
</dbReference>
<dbReference type="InterPro" id="IPR023631">
    <property type="entry name" value="Amidase_dom"/>
</dbReference>
<accession>A0ABW3S6W8</accession>
<dbReference type="RefSeq" id="WP_240267783.1">
    <property type="nucleotide sequence ID" value="NZ_JAKSXN010000004.1"/>
</dbReference>
<gene>
    <name evidence="2" type="ORF">ACFQ2Z_04080</name>
</gene>
<reference evidence="3" key="1">
    <citation type="journal article" date="2019" name="Int. J. Syst. Evol. Microbiol.">
        <title>The Global Catalogue of Microorganisms (GCM) 10K type strain sequencing project: providing services to taxonomists for standard genome sequencing and annotation.</title>
        <authorList>
            <consortium name="The Broad Institute Genomics Platform"/>
            <consortium name="The Broad Institute Genome Sequencing Center for Infectious Disease"/>
            <person name="Wu L."/>
            <person name="Ma J."/>
        </authorList>
    </citation>
    <scope>NUCLEOTIDE SEQUENCE [LARGE SCALE GENOMIC DNA]</scope>
    <source>
        <strain evidence="3">CCUG 48216</strain>
    </source>
</reference>
<name>A0ABW3S6W8_9BACL</name>
<dbReference type="Gene3D" id="3.90.1300.10">
    <property type="entry name" value="Amidase signature (AS) domain"/>
    <property type="match status" value="1"/>
</dbReference>
<keyword evidence="3" id="KW-1185">Reference proteome</keyword>
<dbReference type="PROSITE" id="PS00571">
    <property type="entry name" value="AMIDASES"/>
    <property type="match status" value="1"/>
</dbReference>
<feature type="domain" description="Amidase" evidence="1">
    <location>
        <begin position="26"/>
        <end position="449"/>
    </location>
</feature>
<evidence type="ECO:0000259" key="1">
    <source>
        <dbReference type="Pfam" id="PF01425"/>
    </source>
</evidence>
<dbReference type="InterPro" id="IPR020556">
    <property type="entry name" value="Amidase_CS"/>
</dbReference>
<dbReference type="SUPFAM" id="SSF75304">
    <property type="entry name" value="Amidase signature (AS) enzymes"/>
    <property type="match status" value="1"/>
</dbReference>
<dbReference type="PANTHER" id="PTHR11895">
    <property type="entry name" value="TRANSAMIDASE"/>
    <property type="match status" value="1"/>
</dbReference>
<dbReference type="PANTHER" id="PTHR11895:SF176">
    <property type="entry name" value="AMIDASE AMID-RELATED"/>
    <property type="match status" value="1"/>
</dbReference>
<evidence type="ECO:0000313" key="3">
    <source>
        <dbReference type="Proteomes" id="UP001597211"/>
    </source>
</evidence>
<dbReference type="Proteomes" id="UP001597211">
    <property type="component" value="Unassembled WGS sequence"/>
</dbReference>
<organism evidence="2 3">
    <name type="scientific">Paenibacillus timonensis</name>
    <dbReference type="NCBI Taxonomy" id="225915"/>
    <lineage>
        <taxon>Bacteria</taxon>
        <taxon>Bacillati</taxon>
        <taxon>Bacillota</taxon>
        <taxon>Bacilli</taxon>
        <taxon>Bacillales</taxon>
        <taxon>Paenibacillaceae</taxon>
        <taxon>Paenibacillus</taxon>
    </lineage>
</organism>
<evidence type="ECO:0000313" key="2">
    <source>
        <dbReference type="EMBL" id="MFD1180529.1"/>
    </source>
</evidence>
<protein>
    <submittedName>
        <fullName evidence="2">Amidase</fullName>
    </submittedName>
</protein>
<sequence>MSEALMRQSVSQLAPLIKQKQLSPVELTTALLDRVEQLNPHVNAYIHVDAESAIEQAKQAEADIAGGGYRGPLHGIPLALKDIFFMKDKVSTMGSKIHKDFIGGYDATVISKLKNAGAVLTGTLNMHEYAWGGTTNNDHFGACRNPWDLERIPGGSSGGSGAAVAADMSFASLGTDTAGSIRIPASICGIVGLKPTHGRVSKHGCFPLSWSLDHIGPMTKTVSDAAILLQVIAGYDAEDPTTLKVPVPQYSDFLTEDIRGLVVGVEEDYFFHNIDPDVAAAVRQGIETLRALGAVIKPVSIPTLKHTLFAELATVLGESGAIHHHNMKTRPMDFGENVRHSLGLAHLPTAVDFVMAQQIRRKLSLEFETALEQCDVIVAPTLPITASKVGESFASLNGTQANVDNELIRLTPPANLTGLPSLSVPSGFKDGLPVGMQIMGKPFDEGTLLKVGYAFEQATQFPAKKPALALT</sequence>